<keyword evidence="1" id="KW-0472">Membrane</keyword>
<feature type="transmembrane region" description="Helical" evidence="1">
    <location>
        <begin position="124"/>
        <end position="144"/>
    </location>
</feature>
<dbReference type="KEGG" id="vne:CFK40_01295"/>
<accession>A0A221M7X3</accession>
<keyword evidence="1" id="KW-1133">Transmembrane helix</keyword>
<gene>
    <name evidence="2" type="ORF">CFK40_01295</name>
</gene>
<dbReference type="EMBL" id="CP022437">
    <property type="protein sequence ID" value="ASN03730.1"/>
    <property type="molecule type" value="Genomic_DNA"/>
</dbReference>
<evidence type="ECO:0000256" key="1">
    <source>
        <dbReference type="SAM" id="Phobius"/>
    </source>
</evidence>
<name>A0A221M7X3_9BACI</name>
<keyword evidence="1" id="KW-0812">Transmembrane</keyword>
<dbReference type="NCBIfam" id="NF041644">
    <property type="entry name" value="CBO0543_fam"/>
    <property type="match status" value="1"/>
</dbReference>
<dbReference type="InterPro" id="IPR048147">
    <property type="entry name" value="CBO0543-like"/>
</dbReference>
<protein>
    <submittedName>
        <fullName evidence="2">Uncharacterized protein</fullName>
    </submittedName>
</protein>
<evidence type="ECO:0000313" key="2">
    <source>
        <dbReference type="EMBL" id="ASN03730.1"/>
    </source>
</evidence>
<dbReference type="Proteomes" id="UP000204391">
    <property type="component" value="Chromosome"/>
</dbReference>
<sequence>MEKVMLWGLLILGSVLLQVSLRKLPFKEWLFVYLLTSYFSIAIGSIIVEENMLTYPIKLLNKHFDSSLLFEYLLFPVVCLFFYQTTYRSTTFNTLLQGGLYTTSLTIIEVTLEKYTDLIKYNTWTWLHTLLSVFVLMLFIRAIVKLICKRNKADIRNEKL</sequence>
<dbReference type="OrthoDB" id="1683460at2"/>
<reference evidence="2 3" key="1">
    <citation type="journal article" date="2003" name="Int. J. Syst. Evol. Microbiol.">
        <title>Virgibacillus carmonensis sp. nov., Virgibacillus necropolis sp. nov. and Virgibacillus picturae sp. nov., three novel species isolated from deteriorated mural paintings, transfer of the species of the genus salibacillus to Virgibacillus, as Virgibacillus marismortui comb. nov. and Virgibacillus salexigens comb. nov., and emended description of the genus Virgibacillus.</title>
        <authorList>
            <person name="Heyrman J."/>
            <person name="Logan N.A."/>
            <person name="Busse H.J."/>
            <person name="Balcaen A."/>
            <person name="Lebbe L."/>
            <person name="Rodriguez-Diaz M."/>
            <person name="Swings J."/>
            <person name="De Vos P."/>
        </authorList>
    </citation>
    <scope>NUCLEOTIDE SEQUENCE [LARGE SCALE GENOMIC DNA]</scope>
    <source>
        <strain evidence="2 3">LMG 19488</strain>
    </source>
</reference>
<dbReference type="RefSeq" id="WP_089530302.1">
    <property type="nucleotide sequence ID" value="NZ_CP022437.1"/>
</dbReference>
<feature type="transmembrane region" description="Helical" evidence="1">
    <location>
        <begin position="69"/>
        <end position="87"/>
    </location>
</feature>
<dbReference type="AlphaFoldDB" id="A0A221M7X3"/>
<feature type="transmembrane region" description="Helical" evidence="1">
    <location>
        <begin position="31"/>
        <end position="48"/>
    </location>
</feature>
<proteinExistence type="predicted"/>
<organism evidence="2 3">
    <name type="scientific">Virgibacillus necropolis</name>
    <dbReference type="NCBI Taxonomy" id="163877"/>
    <lineage>
        <taxon>Bacteria</taxon>
        <taxon>Bacillati</taxon>
        <taxon>Bacillota</taxon>
        <taxon>Bacilli</taxon>
        <taxon>Bacillales</taxon>
        <taxon>Bacillaceae</taxon>
        <taxon>Virgibacillus</taxon>
    </lineage>
</organism>
<evidence type="ECO:0000313" key="3">
    <source>
        <dbReference type="Proteomes" id="UP000204391"/>
    </source>
</evidence>
<keyword evidence="3" id="KW-1185">Reference proteome</keyword>